<evidence type="ECO:0000313" key="11">
    <source>
        <dbReference type="Proteomes" id="UP001597361"/>
    </source>
</evidence>
<dbReference type="RefSeq" id="WP_376884856.1">
    <property type="nucleotide sequence ID" value="NZ_JBHUHR010000021.1"/>
</dbReference>
<dbReference type="PANTHER" id="PTHR30069:SF29">
    <property type="entry name" value="HEMOGLOBIN AND HEMOGLOBIN-HAPTOGLOBIN-BINDING PROTEIN 1-RELATED"/>
    <property type="match status" value="1"/>
</dbReference>
<accession>A0ABW4VM67</accession>
<dbReference type="PANTHER" id="PTHR30069">
    <property type="entry name" value="TONB-DEPENDENT OUTER MEMBRANE RECEPTOR"/>
    <property type="match status" value="1"/>
</dbReference>
<keyword evidence="11" id="KW-1185">Reference proteome</keyword>
<dbReference type="Gene3D" id="2.40.170.20">
    <property type="entry name" value="TonB-dependent receptor, beta-barrel domain"/>
    <property type="match status" value="1"/>
</dbReference>
<keyword evidence="3" id="KW-1134">Transmembrane beta strand</keyword>
<proteinExistence type="predicted"/>
<dbReference type="InterPro" id="IPR012910">
    <property type="entry name" value="Plug_dom"/>
</dbReference>
<evidence type="ECO:0000256" key="7">
    <source>
        <dbReference type="ARBA" id="ARBA00023237"/>
    </source>
</evidence>
<evidence type="ECO:0000256" key="8">
    <source>
        <dbReference type="SAM" id="MobiDB-lite"/>
    </source>
</evidence>
<evidence type="ECO:0000256" key="3">
    <source>
        <dbReference type="ARBA" id="ARBA00022452"/>
    </source>
</evidence>
<evidence type="ECO:0000313" key="10">
    <source>
        <dbReference type="EMBL" id="MFD2034572.1"/>
    </source>
</evidence>
<dbReference type="Proteomes" id="UP001597361">
    <property type="component" value="Unassembled WGS sequence"/>
</dbReference>
<keyword evidence="7" id="KW-0998">Cell outer membrane</keyword>
<evidence type="ECO:0000256" key="5">
    <source>
        <dbReference type="ARBA" id="ARBA00022729"/>
    </source>
</evidence>
<dbReference type="EMBL" id="JBHUHR010000021">
    <property type="protein sequence ID" value="MFD2034572.1"/>
    <property type="molecule type" value="Genomic_DNA"/>
</dbReference>
<evidence type="ECO:0000256" key="4">
    <source>
        <dbReference type="ARBA" id="ARBA00022692"/>
    </source>
</evidence>
<dbReference type="SUPFAM" id="SSF49464">
    <property type="entry name" value="Carboxypeptidase regulatory domain-like"/>
    <property type="match status" value="1"/>
</dbReference>
<dbReference type="Pfam" id="PF07715">
    <property type="entry name" value="Plug"/>
    <property type="match status" value="1"/>
</dbReference>
<dbReference type="InterPro" id="IPR037066">
    <property type="entry name" value="Plug_dom_sf"/>
</dbReference>
<feature type="domain" description="TonB-dependent receptor plug" evidence="9">
    <location>
        <begin position="120"/>
        <end position="251"/>
    </location>
</feature>
<dbReference type="SUPFAM" id="SSF56935">
    <property type="entry name" value="Porins"/>
    <property type="match status" value="1"/>
</dbReference>
<keyword evidence="4" id="KW-0812">Transmembrane</keyword>
<dbReference type="InterPro" id="IPR039426">
    <property type="entry name" value="TonB-dep_rcpt-like"/>
</dbReference>
<evidence type="ECO:0000256" key="2">
    <source>
        <dbReference type="ARBA" id="ARBA00022448"/>
    </source>
</evidence>
<keyword evidence="2" id="KW-0813">Transport</keyword>
<organism evidence="10 11">
    <name type="scientific">Belliella marina</name>
    <dbReference type="NCBI Taxonomy" id="1644146"/>
    <lineage>
        <taxon>Bacteria</taxon>
        <taxon>Pseudomonadati</taxon>
        <taxon>Bacteroidota</taxon>
        <taxon>Cytophagia</taxon>
        <taxon>Cytophagales</taxon>
        <taxon>Cyclobacteriaceae</taxon>
        <taxon>Belliella</taxon>
    </lineage>
</organism>
<protein>
    <submittedName>
        <fullName evidence="10">Carboxypeptidase-like regulatory domain-containing protein</fullName>
    </submittedName>
</protein>
<dbReference type="Gene3D" id="2.60.40.1120">
    <property type="entry name" value="Carboxypeptidase-like, regulatory domain"/>
    <property type="match status" value="1"/>
</dbReference>
<keyword evidence="6" id="KW-0472">Membrane</keyword>
<comment type="caution">
    <text evidence="10">The sequence shown here is derived from an EMBL/GenBank/DDBJ whole genome shotgun (WGS) entry which is preliminary data.</text>
</comment>
<dbReference type="InterPro" id="IPR008969">
    <property type="entry name" value="CarboxyPept-like_regulatory"/>
</dbReference>
<comment type="subcellular location">
    <subcellularLocation>
        <location evidence="1">Cell outer membrane</location>
        <topology evidence="1">Multi-pass membrane protein</topology>
    </subcellularLocation>
</comment>
<evidence type="ECO:0000256" key="6">
    <source>
        <dbReference type="ARBA" id="ARBA00023136"/>
    </source>
</evidence>
<dbReference type="Pfam" id="PF13715">
    <property type="entry name" value="CarbopepD_reg_2"/>
    <property type="match status" value="1"/>
</dbReference>
<evidence type="ECO:0000259" key="9">
    <source>
        <dbReference type="Pfam" id="PF07715"/>
    </source>
</evidence>
<dbReference type="InterPro" id="IPR036942">
    <property type="entry name" value="Beta-barrel_TonB_sf"/>
</dbReference>
<feature type="region of interest" description="Disordered" evidence="8">
    <location>
        <begin position="469"/>
        <end position="494"/>
    </location>
</feature>
<keyword evidence="5" id="KW-0732">Signal</keyword>
<evidence type="ECO:0000256" key="1">
    <source>
        <dbReference type="ARBA" id="ARBA00004571"/>
    </source>
</evidence>
<sequence length="903" mass="101202">MKSIRLTILFLMIFVSPIYGQYIDGKVYGNDGTPLPGVIIKVEPLGKYTVTDVSGNFGPIGVSENMRLTVSASFLGYSSVDTNFNVGNDPVNLSIILQERGLDMEQVTVLGKEGGAGLGSSTEIRKSAIAHVQPNSLKDVLQLLPGQLAFNPSVNSPQQILIRQLSTNTSGNAIAQMGTSVVIDGSPLSNDANMQHNVNILNSSPGSSPPFQSVAGQGVDLRQIPADQIEKVEVIRGIAPAKFGNFTSGAVLVETRIGEFSPELRVRANPNTLQVGFGAGKRISNKNQAVSLDLDYIDSRPDPRDILNSYSRLTASMAHEIRELFSQQLSIKSRLALSGNVARRRQDDGNDPAARAWDTDERSIRFNTTLNYIPQSPWVDKIEANFAYTYSKQDAFFRELITTNVGPRPIFTKDTTGAVPYGSARYLNETTVNGKVINYYHRMEAVKSLKIGSNSHKISFGTEWRADSNEGEGRMFDPTRPPRQNYSAGDRPRSFSEVPNLNQTSFYLEDRFSSKFVQKPLFWQVGLRADHYFLSGSTKMDLGTSLQPRINLLWQAKESFAIRGGYGILSKIPGLHYLSPGPRFIDMINFNHYATNPAERLVVVTTRKINIPDGQMSYFNSNKWEFGLEGKIKNVDFLITMFREKTDRAPSFVREPYLGHRSQFEVLEYPEGSPPVLGEQVPFDTLFLAYDRPFDNQFLQNIGLEYVLDFPEIKSLRTSINVSGAFIHSKSHTTGNQVDNNFIFRHTESEYIPYYNAGIGDEASQFNSSIRLIHRLPAAGLVVSALVQVIWIQSDRPVGYNPLPIALLDRSGSVRQLTAEESALPEYERYRREVLDRQLLRENRPPLLLLNLRLNKEFSKGRGFAFYVNNLVDHRPLYLNSRSNIYSQRNIPLFFGSEIFFKL</sequence>
<reference evidence="11" key="1">
    <citation type="journal article" date="2019" name="Int. J. Syst. Evol. Microbiol.">
        <title>The Global Catalogue of Microorganisms (GCM) 10K type strain sequencing project: providing services to taxonomists for standard genome sequencing and annotation.</title>
        <authorList>
            <consortium name="The Broad Institute Genomics Platform"/>
            <consortium name="The Broad Institute Genome Sequencing Center for Infectious Disease"/>
            <person name="Wu L."/>
            <person name="Ma J."/>
        </authorList>
    </citation>
    <scope>NUCLEOTIDE SEQUENCE [LARGE SCALE GENOMIC DNA]</scope>
    <source>
        <strain evidence="11">CGMCC 1.15180</strain>
    </source>
</reference>
<dbReference type="Gene3D" id="2.170.130.10">
    <property type="entry name" value="TonB-dependent receptor, plug domain"/>
    <property type="match status" value="1"/>
</dbReference>
<name>A0ABW4VM67_9BACT</name>
<gene>
    <name evidence="10" type="ORF">ACFSKL_07220</name>
</gene>